<gene>
    <name evidence="2" type="ORF">OCU04_011763</name>
</gene>
<evidence type="ECO:0000313" key="3">
    <source>
        <dbReference type="Proteomes" id="UP001152300"/>
    </source>
</evidence>
<comment type="caution">
    <text evidence="2">The sequence shown here is derived from an EMBL/GenBank/DDBJ whole genome shotgun (WGS) entry which is preliminary data.</text>
</comment>
<dbReference type="AlphaFoldDB" id="A0A9X0DDH1"/>
<keyword evidence="3" id="KW-1185">Reference proteome</keyword>
<evidence type="ECO:0000313" key="2">
    <source>
        <dbReference type="EMBL" id="KAJ8058774.1"/>
    </source>
</evidence>
<feature type="region of interest" description="Disordered" evidence="1">
    <location>
        <begin position="1"/>
        <end position="22"/>
    </location>
</feature>
<feature type="region of interest" description="Disordered" evidence="1">
    <location>
        <begin position="57"/>
        <end position="113"/>
    </location>
</feature>
<feature type="compositionally biased region" description="Basic and acidic residues" evidence="1">
    <location>
        <begin position="1"/>
        <end position="15"/>
    </location>
</feature>
<sequence>MAKDTAKGQWTDHYKQGQYTDVNRVWSTNASTNDGNSQTQTQGFLISSSATNAESLTPMERWAAESSKQAPWNPIGSIGTSSNNTGTGYSNSSVHQQQQAGGDWSICGNQSTK</sequence>
<protein>
    <submittedName>
        <fullName evidence="2">Uncharacterized protein</fullName>
    </submittedName>
</protein>
<evidence type="ECO:0000256" key="1">
    <source>
        <dbReference type="SAM" id="MobiDB-lite"/>
    </source>
</evidence>
<dbReference type="EMBL" id="JAPEIS010000015">
    <property type="protein sequence ID" value="KAJ8058774.1"/>
    <property type="molecule type" value="Genomic_DNA"/>
</dbReference>
<proteinExistence type="predicted"/>
<dbReference type="OrthoDB" id="3546999at2759"/>
<accession>A0A9X0DDH1</accession>
<name>A0A9X0DDH1_9HELO</name>
<organism evidence="2 3">
    <name type="scientific">Sclerotinia nivalis</name>
    <dbReference type="NCBI Taxonomy" id="352851"/>
    <lineage>
        <taxon>Eukaryota</taxon>
        <taxon>Fungi</taxon>
        <taxon>Dikarya</taxon>
        <taxon>Ascomycota</taxon>
        <taxon>Pezizomycotina</taxon>
        <taxon>Leotiomycetes</taxon>
        <taxon>Helotiales</taxon>
        <taxon>Sclerotiniaceae</taxon>
        <taxon>Sclerotinia</taxon>
    </lineage>
</organism>
<reference evidence="2" key="1">
    <citation type="submission" date="2022-11" db="EMBL/GenBank/DDBJ databases">
        <title>Genome Resource of Sclerotinia nivalis Strain SnTB1, a Plant Pathogen Isolated from American Ginseng.</title>
        <authorList>
            <person name="Fan S."/>
        </authorList>
    </citation>
    <scope>NUCLEOTIDE SEQUENCE</scope>
    <source>
        <strain evidence="2">SnTB1</strain>
    </source>
</reference>
<feature type="compositionally biased region" description="Low complexity" evidence="1">
    <location>
        <begin position="75"/>
        <end position="93"/>
    </location>
</feature>
<dbReference type="Proteomes" id="UP001152300">
    <property type="component" value="Unassembled WGS sequence"/>
</dbReference>